<dbReference type="RefSeq" id="WP_188934705.1">
    <property type="nucleotide sequence ID" value="NZ_BMJC01000004.1"/>
</dbReference>
<feature type="transmembrane region" description="Helical" evidence="10">
    <location>
        <begin position="6"/>
        <end position="23"/>
    </location>
</feature>
<protein>
    <submittedName>
        <fullName evidence="12">Na+/H+ antiporter</fullName>
    </submittedName>
</protein>
<keyword evidence="3 10" id="KW-1003">Cell membrane</keyword>
<keyword evidence="8 10" id="KW-0472">Membrane</keyword>
<accession>A0A8J2UG59</accession>
<evidence type="ECO:0000256" key="3">
    <source>
        <dbReference type="ARBA" id="ARBA00022475"/>
    </source>
</evidence>
<reference evidence="12" key="2">
    <citation type="submission" date="2020-09" db="EMBL/GenBank/DDBJ databases">
        <authorList>
            <person name="Sun Q."/>
            <person name="Zhou Y."/>
        </authorList>
    </citation>
    <scope>NUCLEOTIDE SEQUENCE</scope>
    <source>
        <strain evidence="12">CGMCC 1.15448</strain>
    </source>
</reference>
<feature type="transmembrane region" description="Helical" evidence="10">
    <location>
        <begin position="271"/>
        <end position="292"/>
    </location>
</feature>
<keyword evidence="5 10" id="KW-1133">Transmembrane helix</keyword>
<feature type="transmembrane region" description="Helical" evidence="10">
    <location>
        <begin position="30"/>
        <end position="50"/>
    </location>
</feature>
<sequence>MLKDSLLLIVSMLFIVSMLSMLSDKLRISYPIFLVIAGLGISLIPGIPRIQLDPDIVFIIFLPPLLYSAAWTTSWHDFWRLRRPIGLLAFGLVLCTSLTVAYFSHFLIPDFSLALGFLLGGIISPPDAVAATSVLQNLRVPKRLVSILEGESLVNDASSLIVFRFAMAALLTGKFVFWRASVDFLLVVFMGILIGLAIACIAYAIYRWLPTTPSIDTAISLICPYLMYIVAEHFHYSGVLAVVSGGLFLSYRSHDILSYDSRLQSRSVWNVLVFLLNGVVFILIGLQLHTVVHGLGEYSLHAAIWYGLAISLLTIVVRILWVYPGTYMPRLISKGIRTREPRPGPKLVFLTGWSGMRGVVSLASALAIPLTLPGGDAFPHRNLILFITFCVILSTLVVQGLTLPLIIRLLKIEVVENKKEQRLALRLELANTVVGHMNTHYPEESGAAEAFSRLKARYERMAAITEKQLEEGEDRDSPGFLLKYRQLLLDLVAIQRQELGRMRRENKYSDEILQDKETELDLEEARYRR</sequence>
<dbReference type="EMBL" id="BMJC01000004">
    <property type="protein sequence ID" value="GGB11149.1"/>
    <property type="molecule type" value="Genomic_DNA"/>
</dbReference>
<name>A0A8J2UG59_9BACT</name>
<comment type="subcellular location">
    <subcellularLocation>
        <location evidence="1 10">Cell membrane</location>
        <topology evidence="1 10">Multi-pass membrane protein</topology>
    </subcellularLocation>
</comment>
<evidence type="ECO:0000313" key="13">
    <source>
        <dbReference type="Proteomes" id="UP000607559"/>
    </source>
</evidence>
<keyword evidence="4 10" id="KW-0812">Transmembrane</keyword>
<keyword evidence="6 10" id="KW-0915">Sodium</keyword>
<keyword evidence="9 10" id="KW-0739">Sodium transport</keyword>
<dbReference type="GO" id="GO:0051453">
    <property type="term" value="P:regulation of intracellular pH"/>
    <property type="evidence" value="ECO:0007669"/>
    <property type="project" value="TreeGrafter"/>
</dbReference>
<evidence type="ECO:0000256" key="1">
    <source>
        <dbReference type="ARBA" id="ARBA00004651"/>
    </source>
</evidence>
<comment type="function">
    <text evidence="10">Na(+)/H(+) antiporter that extrudes sodium in exchange for external protons.</text>
</comment>
<feature type="transmembrane region" description="Helical" evidence="10">
    <location>
        <begin position="85"/>
        <end position="108"/>
    </location>
</feature>
<dbReference type="AlphaFoldDB" id="A0A8J2UG59"/>
<keyword evidence="2 10" id="KW-0813">Transport</keyword>
<dbReference type="GO" id="GO:0015385">
    <property type="term" value="F:sodium:proton antiporter activity"/>
    <property type="evidence" value="ECO:0007669"/>
    <property type="project" value="InterPro"/>
</dbReference>
<gene>
    <name evidence="12" type="ORF">GCM10011511_38410</name>
</gene>
<feature type="transmembrane region" description="Helical" evidence="10">
    <location>
        <begin position="234"/>
        <end position="251"/>
    </location>
</feature>
<dbReference type="Proteomes" id="UP000607559">
    <property type="component" value="Unassembled WGS sequence"/>
</dbReference>
<evidence type="ECO:0000256" key="6">
    <source>
        <dbReference type="ARBA" id="ARBA00023053"/>
    </source>
</evidence>
<evidence type="ECO:0000256" key="7">
    <source>
        <dbReference type="ARBA" id="ARBA00023065"/>
    </source>
</evidence>
<dbReference type="NCBIfam" id="TIGR00831">
    <property type="entry name" value="a_cpa1"/>
    <property type="match status" value="1"/>
</dbReference>
<organism evidence="12 13">
    <name type="scientific">Puia dinghuensis</name>
    <dbReference type="NCBI Taxonomy" id="1792502"/>
    <lineage>
        <taxon>Bacteria</taxon>
        <taxon>Pseudomonadati</taxon>
        <taxon>Bacteroidota</taxon>
        <taxon>Chitinophagia</taxon>
        <taxon>Chitinophagales</taxon>
        <taxon>Chitinophagaceae</taxon>
        <taxon>Puia</taxon>
    </lineage>
</organism>
<evidence type="ECO:0000313" key="12">
    <source>
        <dbReference type="EMBL" id="GGB11149.1"/>
    </source>
</evidence>
<evidence type="ECO:0000256" key="5">
    <source>
        <dbReference type="ARBA" id="ARBA00022989"/>
    </source>
</evidence>
<dbReference type="InterPro" id="IPR006153">
    <property type="entry name" value="Cation/H_exchanger_TM"/>
</dbReference>
<feature type="transmembrane region" description="Helical" evidence="10">
    <location>
        <begin position="56"/>
        <end position="73"/>
    </location>
</feature>
<proteinExistence type="inferred from homology"/>
<dbReference type="GO" id="GO:0005886">
    <property type="term" value="C:plasma membrane"/>
    <property type="evidence" value="ECO:0007669"/>
    <property type="project" value="UniProtKB-SubCell"/>
</dbReference>
<feature type="transmembrane region" description="Helical" evidence="10">
    <location>
        <begin position="347"/>
        <end position="372"/>
    </location>
</feature>
<comment type="caution">
    <text evidence="12">The sequence shown here is derived from an EMBL/GenBank/DDBJ whole genome shotgun (WGS) entry which is preliminary data.</text>
</comment>
<evidence type="ECO:0000256" key="10">
    <source>
        <dbReference type="RuleBase" id="RU366002"/>
    </source>
</evidence>
<keyword evidence="7 10" id="KW-0406">Ion transport</keyword>
<keyword evidence="13" id="KW-1185">Reference proteome</keyword>
<dbReference type="GO" id="GO:0015386">
    <property type="term" value="F:potassium:proton antiporter activity"/>
    <property type="evidence" value="ECO:0007669"/>
    <property type="project" value="TreeGrafter"/>
</dbReference>
<dbReference type="Pfam" id="PF00999">
    <property type="entry name" value="Na_H_Exchanger"/>
    <property type="match status" value="1"/>
</dbReference>
<evidence type="ECO:0000256" key="8">
    <source>
        <dbReference type="ARBA" id="ARBA00023136"/>
    </source>
</evidence>
<dbReference type="InterPro" id="IPR018422">
    <property type="entry name" value="Cation/H_exchanger_CPA1"/>
</dbReference>
<dbReference type="Gene3D" id="6.10.140.1330">
    <property type="match status" value="1"/>
</dbReference>
<comment type="similarity">
    <text evidence="10">Belongs to the monovalent cation:proton antiporter 1 (CPA1) transporter (TC 2.A.36) family.</text>
</comment>
<dbReference type="PANTHER" id="PTHR10110">
    <property type="entry name" value="SODIUM/HYDROGEN EXCHANGER"/>
    <property type="match status" value="1"/>
</dbReference>
<evidence type="ECO:0000256" key="4">
    <source>
        <dbReference type="ARBA" id="ARBA00022692"/>
    </source>
</evidence>
<dbReference type="InterPro" id="IPR004705">
    <property type="entry name" value="Cation/H_exchanger_CPA1_bac"/>
</dbReference>
<evidence type="ECO:0000259" key="11">
    <source>
        <dbReference type="Pfam" id="PF00999"/>
    </source>
</evidence>
<evidence type="ECO:0000256" key="2">
    <source>
        <dbReference type="ARBA" id="ARBA00022448"/>
    </source>
</evidence>
<dbReference type="PANTHER" id="PTHR10110:SF86">
    <property type="entry name" value="SODIUM_HYDROGEN EXCHANGER 7"/>
    <property type="match status" value="1"/>
</dbReference>
<reference evidence="12" key="1">
    <citation type="journal article" date="2014" name="Int. J. Syst. Evol. Microbiol.">
        <title>Complete genome sequence of Corynebacterium casei LMG S-19264T (=DSM 44701T), isolated from a smear-ripened cheese.</title>
        <authorList>
            <consortium name="US DOE Joint Genome Institute (JGI-PGF)"/>
            <person name="Walter F."/>
            <person name="Albersmeier A."/>
            <person name="Kalinowski J."/>
            <person name="Ruckert C."/>
        </authorList>
    </citation>
    <scope>NUCLEOTIDE SEQUENCE</scope>
    <source>
        <strain evidence="12">CGMCC 1.15448</strain>
    </source>
</reference>
<dbReference type="GO" id="GO:0098719">
    <property type="term" value="P:sodium ion import across plasma membrane"/>
    <property type="evidence" value="ECO:0007669"/>
    <property type="project" value="TreeGrafter"/>
</dbReference>
<feature type="transmembrane region" description="Helical" evidence="10">
    <location>
        <begin position="157"/>
        <end position="177"/>
    </location>
</feature>
<feature type="domain" description="Cation/H+ exchanger transmembrane" evidence="11">
    <location>
        <begin position="15"/>
        <end position="407"/>
    </location>
</feature>
<feature type="transmembrane region" description="Helical" evidence="10">
    <location>
        <begin position="384"/>
        <end position="410"/>
    </location>
</feature>
<evidence type="ECO:0000256" key="9">
    <source>
        <dbReference type="ARBA" id="ARBA00023201"/>
    </source>
</evidence>
<keyword evidence="10" id="KW-0050">Antiport</keyword>
<feature type="transmembrane region" description="Helical" evidence="10">
    <location>
        <begin position="184"/>
        <end position="206"/>
    </location>
</feature>
<feature type="transmembrane region" description="Helical" evidence="10">
    <location>
        <begin position="304"/>
        <end position="326"/>
    </location>
</feature>